<accession>A0ABP8QWD8</accession>
<comment type="caution">
    <text evidence="1">The sequence shown here is derived from an EMBL/GenBank/DDBJ whole genome shotgun (WGS) entry which is preliminary data.</text>
</comment>
<name>A0ABP8QWD8_9SPHI</name>
<dbReference type="Proteomes" id="UP001500394">
    <property type="component" value="Unassembled WGS sequence"/>
</dbReference>
<reference evidence="2" key="1">
    <citation type="journal article" date="2019" name="Int. J. Syst. Evol. Microbiol.">
        <title>The Global Catalogue of Microorganisms (GCM) 10K type strain sequencing project: providing services to taxonomists for standard genome sequencing and annotation.</title>
        <authorList>
            <consortium name="The Broad Institute Genomics Platform"/>
            <consortium name="The Broad Institute Genome Sequencing Center for Infectious Disease"/>
            <person name="Wu L."/>
            <person name="Ma J."/>
        </authorList>
    </citation>
    <scope>NUCLEOTIDE SEQUENCE [LARGE SCALE GENOMIC DNA]</scope>
    <source>
        <strain evidence="2">JCM 17858</strain>
    </source>
</reference>
<dbReference type="EMBL" id="BAABGR010000006">
    <property type="protein sequence ID" value="GAA4511807.1"/>
    <property type="molecule type" value="Genomic_DNA"/>
</dbReference>
<sequence length="144" mass="16293">MSNKQLPIPFKLVQIEEKQFATFENVLEKESPIQQEVGFGFGVNIENHVIGVTMDYTITKENAPMVKQTVSCYFKVESSEFEKQLKKEDAIVLPCGFGKHLAMITVGTTRGVLFANTKNTPFNQLILGLINVDKMFEEDIVIKF</sequence>
<protein>
    <submittedName>
        <fullName evidence="1">Uncharacterized protein</fullName>
    </submittedName>
</protein>
<keyword evidence="2" id="KW-1185">Reference proteome</keyword>
<proteinExistence type="predicted"/>
<gene>
    <name evidence="1" type="ORF">GCM10023173_05010</name>
</gene>
<evidence type="ECO:0000313" key="2">
    <source>
        <dbReference type="Proteomes" id="UP001500394"/>
    </source>
</evidence>
<evidence type="ECO:0000313" key="1">
    <source>
        <dbReference type="EMBL" id="GAA4511807.1"/>
    </source>
</evidence>
<dbReference type="RefSeq" id="WP_345064253.1">
    <property type="nucleotide sequence ID" value="NZ_BAABGR010000006.1"/>
</dbReference>
<organism evidence="1 2">
    <name type="scientific">Sphingobacterium thermophilum</name>
    <dbReference type="NCBI Taxonomy" id="768534"/>
    <lineage>
        <taxon>Bacteria</taxon>
        <taxon>Pseudomonadati</taxon>
        <taxon>Bacteroidota</taxon>
        <taxon>Sphingobacteriia</taxon>
        <taxon>Sphingobacteriales</taxon>
        <taxon>Sphingobacteriaceae</taxon>
        <taxon>Sphingobacterium</taxon>
    </lineage>
</organism>